<dbReference type="EMBL" id="BMKK01000002">
    <property type="protein sequence ID" value="GGD51372.1"/>
    <property type="molecule type" value="Genomic_DNA"/>
</dbReference>
<proteinExistence type="predicted"/>
<dbReference type="Proteomes" id="UP000609064">
    <property type="component" value="Unassembled WGS sequence"/>
</dbReference>
<sequence length="149" mass="16543">MKIKLLSILSLFFLLNSCTKKDDAEALFFRVKVDGKLVEATGINAYAVQDDDEYNIYGVFSSKSSMYIQLAKNKGVGTHQITENPNFALYADETETGHRSDRTGATGEVTITEKTAEVVKGTFKCTVKQANNSTKVYTLTEGEFSVKFR</sequence>
<reference evidence="1" key="1">
    <citation type="journal article" date="2014" name="Int. J. Syst. Evol. Microbiol.">
        <title>Complete genome sequence of Corynebacterium casei LMG S-19264T (=DSM 44701T), isolated from a smear-ripened cheese.</title>
        <authorList>
            <consortium name="US DOE Joint Genome Institute (JGI-PGF)"/>
            <person name="Walter F."/>
            <person name="Albersmeier A."/>
            <person name="Kalinowski J."/>
            <person name="Ruckert C."/>
        </authorList>
    </citation>
    <scope>NUCLEOTIDE SEQUENCE</scope>
    <source>
        <strain evidence="1">CGMCC 1.15958</strain>
    </source>
</reference>
<keyword evidence="2" id="KW-1185">Reference proteome</keyword>
<dbReference type="Pfam" id="PF19765">
    <property type="entry name" value="DUF6252"/>
    <property type="match status" value="1"/>
</dbReference>
<protein>
    <submittedName>
        <fullName evidence="1">Uncharacterized protein</fullName>
    </submittedName>
</protein>
<accession>A0A916YM47</accession>
<gene>
    <name evidence="1" type="ORF">GCM10011514_14510</name>
</gene>
<comment type="caution">
    <text evidence="1">The sequence shown here is derived from an EMBL/GenBank/DDBJ whole genome shotgun (WGS) entry which is preliminary data.</text>
</comment>
<dbReference type="InterPro" id="IPR046219">
    <property type="entry name" value="DUF6252"/>
</dbReference>
<evidence type="ECO:0000313" key="2">
    <source>
        <dbReference type="Proteomes" id="UP000609064"/>
    </source>
</evidence>
<evidence type="ECO:0000313" key="1">
    <source>
        <dbReference type="EMBL" id="GGD51372.1"/>
    </source>
</evidence>
<name>A0A916YM47_9BACT</name>
<dbReference type="AlphaFoldDB" id="A0A916YM47"/>
<reference evidence="1" key="2">
    <citation type="submission" date="2020-09" db="EMBL/GenBank/DDBJ databases">
        <authorList>
            <person name="Sun Q."/>
            <person name="Zhou Y."/>
        </authorList>
    </citation>
    <scope>NUCLEOTIDE SEQUENCE</scope>
    <source>
        <strain evidence="1">CGMCC 1.15958</strain>
    </source>
</reference>
<organism evidence="1 2">
    <name type="scientific">Emticicia aquatilis</name>
    <dbReference type="NCBI Taxonomy" id="1537369"/>
    <lineage>
        <taxon>Bacteria</taxon>
        <taxon>Pseudomonadati</taxon>
        <taxon>Bacteroidota</taxon>
        <taxon>Cytophagia</taxon>
        <taxon>Cytophagales</taxon>
        <taxon>Leadbetterellaceae</taxon>
        <taxon>Emticicia</taxon>
    </lineage>
</organism>
<dbReference type="RefSeq" id="WP_188765373.1">
    <property type="nucleotide sequence ID" value="NZ_BMKK01000002.1"/>
</dbReference>